<evidence type="ECO:0000313" key="4">
    <source>
        <dbReference type="Proteomes" id="UP000249082"/>
    </source>
</evidence>
<evidence type="ECO:0000313" key="3">
    <source>
        <dbReference type="EMBL" id="PZQ54746.1"/>
    </source>
</evidence>
<dbReference type="SUPFAM" id="SSF52833">
    <property type="entry name" value="Thioredoxin-like"/>
    <property type="match status" value="1"/>
</dbReference>
<name>A0A2W5NMV4_9SPHN</name>
<dbReference type="Pfam" id="PF13462">
    <property type="entry name" value="Thioredoxin_4"/>
    <property type="match status" value="1"/>
</dbReference>
<dbReference type="Gene3D" id="1.10.40.110">
    <property type="match status" value="1"/>
</dbReference>
<dbReference type="EMBL" id="QFPX01000008">
    <property type="protein sequence ID" value="PZQ54746.1"/>
    <property type="molecule type" value="Genomic_DNA"/>
</dbReference>
<dbReference type="Gene3D" id="3.40.30.10">
    <property type="entry name" value="Glutaredoxin"/>
    <property type="match status" value="1"/>
</dbReference>
<dbReference type="Proteomes" id="UP000249082">
    <property type="component" value="Unassembled WGS sequence"/>
</dbReference>
<dbReference type="InterPro" id="IPR036249">
    <property type="entry name" value="Thioredoxin-like_sf"/>
</dbReference>
<sequence>MKSTLRLAALATLALLAAPVQAATKPAAKPAHKPLAPASNPASNWANQIVVTADGSHMFGNPKADMQLTEFVSYTCPHCAHFTREADPALRLTLVPKGQIAVTVTTLLRNPIDLTISMLTTCGDPKRFFQRHNAFLTGQDSWMGKLEKMSEEQQKRWYQGALPERMKAIASDFDFYSRVAAWGMTRTQADACFANEAVFDTIKQQQATVAKNGVNSTPSFILNGKLLDAHDWAGLSKEITAQMAAKHKGAI</sequence>
<feature type="chain" id="PRO_5016097881" evidence="1">
    <location>
        <begin position="23"/>
        <end position="251"/>
    </location>
</feature>
<proteinExistence type="predicted"/>
<dbReference type="GO" id="GO:0016853">
    <property type="term" value="F:isomerase activity"/>
    <property type="evidence" value="ECO:0007669"/>
    <property type="project" value="UniProtKB-KW"/>
</dbReference>
<comment type="caution">
    <text evidence="3">The sequence shown here is derived from an EMBL/GenBank/DDBJ whole genome shotgun (WGS) entry which is preliminary data.</text>
</comment>
<gene>
    <name evidence="3" type="ORF">DI555_12050</name>
</gene>
<accession>A0A2W5NMV4</accession>
<evidence type="ECO:0000256" key="1">
    <source>
        <dbReference type="SAM" id="SignalP"/>
    </source>
</evidence>
<feature type="signal peptide" evidence="1">
    <location>
        <begin position="1"/>
        <end position="22"/>
    </location>
</feature>
<protein>
    <submittedName>
        <fullName evidence="3">Protein-disulfide isomerase</fullName>
    </submittedName>
</protein>
<keyword evidence="3" id="KW-0413">Isomerase</keyword>
<dbReference type="InterPro" id="IPR012336">
    <property type="entry name" value="Thioredoxin-like_fold"/>
</dbReference>
<organism evidence="3 4">
    <name type="scientific">Novosphingobium pentaromativorans</name>
    <dbReference type="NCBI Taxonomy" id="205844"/>
    <lineage>
        <taxon>Bacteria</taxon>
        <taxon>Pseudomonadati</taxon>
        <taxon>Pseudomonadota</taxon>
        <taxon>Alphaproteobacteria</taxon>
        <taxon>Sphingomonadales</taxon>
        <taxon>Sphingomonadaceae</taxon>
        <taxon>Novosphingobium</taxon>
    </lineage>
</organism>
<feature type="domain" description="Thioredoxin-like fold" evidence="2">
    <location>
        <begin position="54"/>
        <end position="239"/>
    </location>
</feature>
<dbReference type="AlphaFoldDB" id="A0A2W5NMV4"/>
<reference evidence="3 4" key="1">
    <citation type="submission" date="2017-08" db="EMBL/GenBank/DDBJ databases">
        <title>Infants hospitalized years apart are colonized by the same room-sourced microbial strains.</title>
        <authorList>
            <person name="Brooks B."/>
            <person name="Olm M.R."/>
            <person name="Firek B.A."/>
            <person name="Baker R."/>
            <person name="Thomas B.C."/>
            <person name="Morowitz M.J."/>
            <person name="Banfield J.F."/>
        </authorList>
    </citation>
    <scope>NUCLEOTIDE SEQUENCE [LARGE SCALE GENOMIC DNA]</scope>
    <source>
        <strain evidence="3">S2_005_002_R2_33</strain>
    </source>
</reference>
<keyword evidence="1" id="KW-0732">Signal</keyword>
<evidence type="ECO:0000259" key="2">
    <source>
        <dbReference type="Pfam" id="PF13462"/>
    </source>
</evidence>